<organism evidence="1 2">
    <name type="scientific">Coemansia pectinata</name>
    <dbReference type="NCBI Taxonomy" id="1052879"/>
    <lineage>
        <taxon>Eukaryota</taxon>
        <taxon>Fungi</taxon>
        <taxon>Fungi incertae sedis</taxon>
        <taxon>Zoopagomycota</taxon>
        <taxon>Kickxellomycotina</taxon>
        <taxon>Kickxellomycetes</taxon>
        <taxon>Kickxellales</taxon>
        <taxon>Kickxellaceae</taxon>
        <taxon>Coemansia</taxon>
    </lineage>
</organism>
<dbReference type="OrthoDB" id="18190at2759"/>
<reference evidence="1" key="1">
    <citation type="submission" date="2022-07" db="EMBL/GenBank/DDBJ databases">
        <title>Phylogenomic reconstructions and comparative analyses of Kickxellomycotina fungi.</title>
        <authorList>
            <person name="Reynolds N.K."/>
            <person name="Stajich J.E."/>
            <person name="Barry K."/>
            <person name="Grigoriev I.V."/>
            <person name="Crous P."/>
            <person name="Smith M.E."/>
        </authorList>
    </citation>
    <scope>NUCLEOTIDE SEQUENCE</scope>
    <source>
        <strain evidence="1">BCRC 34297</strain>
    </source>
</reference>
<dbReference type="Gene3D" id="1.25.10.10">
    <property type="entry name" value="Leucine-rich Repeat Variant"/>
    <property type="match status" value="1"/>
</dbReference>
<dbReference type="SUPFAM" id="SSF48371">
    <property type="entry name" value="ARM repeat"/>
    <property type="match status" value="1"/>
</dbReference>
<dbReference type="InterPro" id="IPR011989">
    <property type="entry name" value="ARM-like"/>
</dbReference>
<accession>A0A9W8LAS9</accession>
<gene>
    <name evidence="1" type="ORF">GGI19_004188</name>
</gene>
<dbReference type="AlphaFoldDB" id="A0A9W8LAS9"/>
<sequence>MSTKRAYMEADNAGTAGASRTEIEPYSTYLAAHEVLASLRAARSECEILETGQRALLTVRTSALLPSAVRQVAVRLVALLCAHPATDSVAMVTGLTLALTAAEPSVRCEIYQALGSLYEVKGILATVTIPDDAKSALDAAILSDLNHSQHHLRSAALALLPIVRPHGQSTGPNSVFNTICSYAADAHPKVRQAALCAILRQHMMGAALPVEMYDECVVATKDDFEQVRL</sequence>
<dbReference type="InterPro" id="IPR016024">
    <property type="entry name" value="ARM-type_fold"/>
</dbReference>
<evidence type="ECO:0000313" key="2">
    <source>
        <dbReference type="Proteomes" id="UP001140011"/>
    </source>
</evidence>
<comment type="caution">
    <text evidence="1">The sequence shown here is derived from an EMBL/GenBank/DDBJ whole genome shotgun (WGS) entry which is preliminary data.</text>
</comment>
<evidence type="ECO:0000313" key="1">
    <source>
        <dbReference type="EMBL" id="KAJ2751888.1"/>
    </source>
</evidence>
<name>A0A9W8LAS9_9FUNG</name>
<protein>
    <submittedName>
        <fullName evidence="1">Uncharacterized protein</fullName>
    </submittedName>
</protein>
<dbReference type="EMBL" id="JANBUH010000345">
    <property type="protein sequence ID" value="KAJ2751888.1"/>
    <property type="molecule type" value="Genomic_DNA"/>
</dbReference>
<proteinExistence type="predicted"/>
<feature type="non-terminal residue" evidence="1">
    <location>
        <position position="229"/>
    </location>
</feature>
<dbReference type="Proteomes" id="UP001140011">
    <property type="component" value="Unassembled WGS sequence"/>
</dbReference>
<keyword evidence="2" id="KW-1185">Reference proteome</keyword>